<dbReference type="InParanoid" id="S7WBU2"/>
<feature type="non-terminal residue" evidence="2">
    <location>
        <position position="351"/>
    </location>
</feature>
<feature type="compositionally biased region" description="Low complexity" evidence="1">
    <location>
        <begin position="225"/>
        <end position="241"/>
    </location>
</feature>
<name>S7WBU2_SPRLO</name>
<dbReference type="AlphaFoldDB" id="S7WBU2"/>
<sequence>MCLSTKTKLCLLNTLPRIITSSTANDYIIYLKEPIINRAILQRFLKSLSHLDIKINVQMQMVKEDINNIQSRTPLEDEESNKLREAIQEYTEIYNMVAENLCYVKPAMFIKIFDKEIIKSHNTHTQYLLFQMAVKYPKLVITYILSNIQNNSAYKKIYISYLGSLLARLKTDRKIVKKSLEHFSNFLKIKIYDSNIKGDNNNDKHNNSDGDSDRDGRDDKHNNNDGDNNIHNNNKQDNNNHIHNNISKEIILMSQTFLYILCFHRELLLENEKLIYNIFNSNIIKYMNKNIVNTFIRTCGNNHGINLNHNINLKEYNSDNYIVDESLCYFPFDPTLIKDIGEKYKKSYRIF</sequence>
<evidence type="ECO:0000256" key="1">
    <source>
        <dbReference type="SAM" id="MobiDB-lite"/>
    </source>
</evidence>
<proteinExistence type="predicted"/>
<reference evidence="3" key="1">
    <citation type="journal article" date="2013" name="PLoS Genet.">
        <title>The genome of Spraguea lophii and the basis of host-microsporidian interactions.</title>
        <authorList>
            <person name="Campbell S.E."/>
            <person name="Williams T.A."/>
            <person name="Yousuf A."/>
            <person name="Soanes D.M."/>
            <person name="Paszkiewicz K.H."/>
            <person name="Williams B.A.P."/>
        </authorList>
    </citation>
    <scope>NUCLEOTIDE SEQUENCE [LARGE SCALE GENOMIC DNA]</scope>
    <source>
        <strain evidence="3">42_110</strain>
    </source>
</reference>
<dbReference type="HOGENOM" id="CLU_790294_0_0_1"/>
<accession>S7WBU2</accession>
<evidence type="ECO:0000313" key="2">
    <source>
        <dbReference type="EMBL" id="EPR79207.1"/>
    </source>
</evidence>
<comment type="caution">
    <text evidence="2">The sequence shown here is derived from an EMBL/GenBank/DDBJ whole genome shotgun (WGS) entry which is preliminary data.</text>
</comment>
<organism evidence="2 3">
    <name type="scientific">Spraguea lophii (strain 42_110)</name>
    <name type="common">Microsporidian parasite</name>
    <dbReference type="NCBI Taxonomy" id="1358809"/>
    <lineage>
        <taxon>Eukaryota</taxon>
        <taxon>Fungi</taxon>
        <taxon>Fungi incertae sedis</taxon>
        <taxon>Microsporidia</taxon>
        <taxon>Spragueidae</taxon>
        <taxon>Spraguea</taxon>
    </lineage>
</organism>
<keyword evidence="3" id="KW-1185">Reference proteome</keyword>
<feature type="compositionally biased region" description="Basic and acidic residues" evidence="1">
    <location>
        <begin position="200"/>
        <end position="224"/>
    </location>
</feature>
<gene>
    <name evidence="2" type="ORF">SLOPH_850</name>
</gene>
<protein>
    <submittedName>
        <fullName evidence="2">Uncharacterized protein</fullName>
    </submittedName>
</protein>
<dbReference type="OMA" id="QPIHELY"/>
<dbReference type="Proteomes" id="UP000014978">
    <property type="component" value="Unassembled WGS sequence"/>
</dbReference>
<dbReference type="VEuPathDB" id="MicrosporidiaDB:SLOPH_850"/>
<feature type="region of interest" description="Disordered" evidence="1">
    <location>
        <begin position="198"/>
        <end position="241"/>
    </location>
</feature>
<evidence type="ECO:0000313" key="3">
    <source>
        <dbReference type="Proteomes" id="UP000014978"/>
    </source>
</evidence>
<dbReference type="EMBL" id="ATCN01000350">
    <property type="protein sequence ID" value="EPR79207.1"/>
    <property type="molecule type" value="Genomic_DNA"/>
</dbReference>